<gene>
    <name evidence="2" type="ORF">HaLaN_21054</name>
</gene>
<organism evidence="2 3">
    <name type="scientific">Haematococcus lacustris</name>
    <name type="common">Green alga</name>
    <name type="synonym">Haematococcus pluvialis</name>
    <dbReference type="NCBI Taxonomy" id="44745"/>
    <lineage>
        <taxon>Eukaryota</taxon>
        <taxon>Viridiplantae</taxon>
        <taxon>Chlorophyta</taxon>
        <taxon>core chlorophytes</taxon>
        <taxon>Chlorophyceae</taxon>
        <taxon>CS clade</taxon>
        <taxon>Chlamydomonadales</taxon>
        <taxon>Haematococcaceae</taxon>
        <taxon>Haematococcus</taxon>
    </lineage>
</organism>
<sequence length="91" mass="9436">MSSFATSSNKVTQEVGSAQHSPVKKSAAASLSVQEVSRLALPVQNNIILANMLAILQDFKSDWEKEQAAVHAGVESSSSSAHIGVGGVADK</sequence>
<evidence type="ECO:0000256" key="1">
    <source>
        <dbReference type="SAM" id="MobiDB-lite"/>
    </source>
</evidence>
<comment type="caution">
    <text evidence="2">The sequence shown here is derived from an EMBL/GenBank/DDBJ whole genome shotgun (WGS) entry which is preliminary data.</text>
</comment>
<dbReference type="AlphaFoldDB" id="A0A6A0A2A7"/>
<accession>A0A6A0A2A7</accession>
<feature type="region of interest" description="Disordered" evidence="1">
    <location>
        <begin position="70"/>
        <end position="91"/>
    </location>
</feature>
<dbReference type="EMBL" id="BLLF01002273">
    <property type="protein sequence ID" value="GFH23442.1"/>
    <property type="molecule type" value="Genomic_DNA"/>
</dbReference>
<evidence type="ECO:0000313" key="2">
    <source>
        <dbReference type="EMBL" id="GFH23442.1"/>
    </source>
</evidence>
<name>A0A6A0A2A7_HAELA</name>
<feature type="non-terminal residue" evidence="2">
    <location>
        <position position="1"/>
    </location>
</feature>
<keyword evidence="3" id="KW-1185">Reference proteome</keyword>
<evidence type="ECO:0000313" key="3">
    <source>
        <dbReference type="Proteomes" id="UP000485058"/>
    </source>
</evidence>
<feature type="region of interest" description="Disordered" evidence="1">
    <location>
        <begin position="1"/>
        <end position="24"/>
    </location>
</feature>
<feature type="compositionally biased region" description="Polar residues" evidence="1">
    <location>
        <begin position="1"/>
        <end position="20"/>
    </location>
</feature>
<reference evidence="2 3" key="1">
    <citation type="submission" date="2020-02" db="EMBL/GenBank/DDBJ databases">
        <title>Draft genome sequence of Haematococcus lacustris strain NIES-144.</title>
        <authorList>
            <person name="Morimoto D."/>
            <person name="Nakagawa S."/>
            <person name="Yoshida T."/>
            <person name="Sawayama S."/>
        </authorList>
    </citation>
    <scope>NUCLEOTIDE SEQUENCE [LARGE SCALE GENOMIC DNA]</scope>
    <source>
        <strain evidence="2 3">NIES-144</strain>
    </source>
</reference>
<protein>
    <submittedName>
        <fullName evidence="2">Uncharacterized protein</fullName>
    </submittedName>
</protein>
<dbReference type="Proteomes" id="UP000485058">
    <property type="component" value="Unassembled WGS sequence"/>
</dbReference>
<proteinExistence type="predicted"/>